<keyword evidence="1" id="KW-0539">Nucleus</keyword>
<dbReference type="Gene3D" id="3.40.50.300">
    <property type="entry name" value="P-loop containing nucleotide triphosphate hydrolases"/>
    <property type="match status" value="1"/>
</dbReference>
<keyword evidence="1" id="KW-0347">Helicase</keyword>
<evidence type="ECO:0000256" key="1">
    <source>
        <dbReference type="RuleBase" id="RU363048"/>
    </source>
</evidence>
<dbReference type="InterPro" id="IPR027238">
    <property type="entry name" value="RuvB-like"/>
</dbReference>
<dbReference type="PaxDb" id="4577-GRMZM2G359230_P01"/>
<dbReference type="AlphaFoldDB" id="A0A1D6N7M0"/>
<dbReference type="EC" id="3.6.4.12" evidence="1"/>
<keyword evidence="1" id="KW-0805">Transcription regulation</keyword>
<evidence type="ECO:0000259" key="2">
    <source>
        <dbReference type="Pfam" id="PF06068"/>
    </source>
</evidence>
<name>A0A1D6N7M0_MAIZE</name>
<keyword evidence="1" id="KW-0547">Nucleotide-binding</keyword>
<sequence length="142" mass="16120">MEGGAGDAQVEGRWSIARWQGRRAAAMEKGAHASATVLMMDIECFSYLNRALESPLSPIVIIATNRGICNVSICISELMFSMRLILRKLEVSVRMPNPRLVWPRSNRTDTSPRFFLLLKARRKCSCQLKAMLYCIDLLHMFL</sequence>
<accession>A0A1D6N7M0</accession>
<dbReference type="GO" id="GO:0005524">
    <property type="term" value="F:ATP binding"/>
    <property type="evidence" value="ECO:0007669"/>
    <property type="project" value="UniProtKB-KW"/>
</dbReference>
<comment type="similarity">
    <text evidence="1">Belongs to the RuvB family.</text>
</comment>
<evidence type="ECO:0000313" key="3">
    <source>
        <dbReference type="EMBL" id="ONM36586.1"/>
    </source>
</evidence>
<keyword evidence="1" id="KW-0378">Hydrolase</keyword>
<dbReference type="eggNOG" id="KOG1942">
    <property type="taxonomic scope" value="Eukaryota"/>
</dbReference>
<dbReference type="EMBL" id="CM007649">
    <property type="protein sequence ID" value="ONM36586.1"/>
    <property type="molecule type" value="Genomic_DNA"/>
</dbReference>
<comment type="catalytic activity">
    <reaction evidence="1">
        <text>ATP + H2O = ADP + phosphate + H(+)</text>
        <dbReference type="Rhea" id="RHEA:13065"/>
        <dbReference type="ChEBI" id="CHEBI:15377"/>
        <dbReference type="ChEBI" id="CHEBI:15378"/>
        <dbReference type="ChEBI" id="CHEBI:30616"/>
        <dbReference type="ChEBI" id="CHEBI:43474"/>
        <dbReference type="ChEBI" id="CHEBI:456216"/>
        <dbReference type="EC" id="3.6.4.12"/>
    </reaction>
</comment>
<dbReference type="InterPro" id="IPR027417">
    <property type="entry name" value="P-loop_NTPase"/>
</dbReference>
<dbReference type="GO" id="GO:0016787">
    <property type="term" value="F:hydrolase activity"/>
    <property type="evidence" value="ECO:0007669"/>
    <property type="project" value="UniProtKB-KW"/>
</dbReference>
<proteinExistence type="inferred from homology"/>
<dbReference type="InterPro" id="IPR010339">
    <property type="entry name" value="TIP49_P-loop"/>
</dbReference>
<keyword evidence="1" id="KW-0067">ATP-binding</keyword>
<keyword evidence="1" id="KW-0804">Transcription</keyword>
<dbReference type="Pfam" id="PF06068">
    <property type="entry name" value="TIP49"/>
    <property type="match status" value="1"/>
</dbReference>
<dbReference type="STRING" id="4577.A0A1D6N7M0"/>
<organism evidence="3">
    <name type="scientific">Zea mays</name>
    <name type="common">Maize</name>
    <dbReference type="NCBI Taxonomy" id="4577"/>
    <lineage>
        <taxon>Eukaryota</taxon>
        <taxon>Viridiplantae</taxon>
        <taxon>Streptophyta</taxon>
        <taxon>Embryophyta</taxon>
        <taxon>Tracheophyta</taxon>
        <taxon>Spermatophyta</taxon>
        <taxon>Magnoliopsida</taxon>
        <taxon>Liliopsida</taxon>
        <taxon>Poales</taxon>
        <taxon>Poaceae</taxon>
        <taxon>PACMAD clade</taxon>
        <taxon>Panicoideae</taxon>
        <taxon>Andropogonodae</taxon>
        <taxon>Andropogoneae</taxon>
        <taxon>Tripsacinae</taxon>
        <taxon>Zea</taxon>
    </lineage>
</organism>
<feature type="domain" description="TIP49 P-loop" evidence="2">
    <location>
        <begin position="16"/>
        <end position="71"/>
    </location>
</feature>
<dbReference type="GO" id="GO:0003678">
    <property type="term" value="F:DNA helicase activity"/>
    <property type="evidence" value="ECO:0007669"/>
    <property type="project" value="UniProtKB-EC"/>
</dbReference>
<gene>
    <name evidence="3" type="ORF">ZEAMMB73_Zm00001d042941</name>
</gene>
<dbReference type="PANTHER" id="PTHR11093">
    <property type="entry name" value="RUVB-RELATED REPTIN AND PONTIN"/>
    <property type="match status" value="1"/>
</dbReference>
<dbReference type="InParanoid" id="A0A1D6N7M0"/>
<reference evidence="3" key="1">
    <citation type="submission" date="2015-12" db="EMBL/GenBank/DDBJ databases">
        <title>Update maize B73 reference genome by single molecule sequencing technologies.</title>
        <authorList>
            <consortium name="Maize Genome Sequencing Project"/>
            <person name="Ware D."/>
        </authorList>
    </citation>
    <scope>NUCLEOTIDE SEQUENCE [LARGE SCALE GENOMIC DNA]</scope>
    <source>
        <tissue evidence="3">Seedling</tissue>
    </source>
</reference>
<protein>
    <recommendedName>
        <fullName evidence="1">RuvB-like helicase</fullName>
        <ecNumber evidence="1">3.6.4.12</ecNumber>
    </recommendedName>
</protein>